<reference evidence="1 2" key="1">
    <citation type="submission" date="2023-02" db="EMBL/GenBank/DDBJ databases">
        <title>LHISI_Scaffold_Assembly.</title>
        <authorList>
            <person name="Stuart O.P."/>
            <person name="Cleave R."/>
            <person name="Magrath M.J.L."/>
            <person name="Mikheyev A.S."/>
        </authorList>
    </citation>
    <scope>NUCLEOTIDE SEQUENCE [LARGE SCALE GENOMIC DNA]</scope>
    <source>
        <strain evidence="1">Daus_M_001</strain>
        <tissue evidence="1">Leg muscle</tissue>
    </source>
</reference>
<evidence type="ECO:0000313" key="2">
    <source>
        <dbReference type="Proteomes" id="UP001159363"/>
    </source>
</evidence>
<name>A0ABQ9I994_9NEOP</name>
<proteinExistence type="predicted"/>
<organism evidence="1 2">
    <name type="scientific">Dryococelus australis</name>
    <dbReference type="NCBI Taxonomy" id="614101"/>
    <lineage>
        <taxon>Eukaryota</taxon>
        <taxon>Metazoa</taxon>
        <taxon>Ecdysozoa</taxon>
        <taxon>Arthropoda</taxon>
        <taxon>Hexapoda</taxon>
        <taxon>Insecta</taxon>
        <taxon>Pterygota</taxon>
        <taxon>Neoptera</taxon>
        <taxon>Polyneoptera</taxon>
        <taxon>Phasmatodea</taxon>
        <taxon>Verophasmatodea</taxon>
        <taxon>Anareolatae</taxon>
        <taxon>Phasmatidae</taxon>
        <taxon>Eurycanthinae</taxon>
        <taxon>Dryococelus</taxon>
    </lineage>
</organism>
<dbReference type="Proteomes" id="UP001159363">
    <property type="component" value="Chromosome 2"/>
</dbReference>
<evidence type="ECO:0008006" key="3">
    <source>
        <dbReference type="Google" id="ProtNLM"/>
    </source>
</evidence>
<gene>
    <name evidence="1" type="ORF">PR048_005820</name>
</gene>
<dbReference type="EMBL" id="JARBHB010000002">
    <property type="protein sequence ID" value="KAJ8893232.1"/>
    <property type="molecule type" value="Genomic_DNA"/>
</dbReference>
<comment type="caution">
    <text evidence="1">The sequence shown here is derived from an EMBL/GenBank/DDBJ whole genome shotgun (WGS) entry which is preliminary data.</text>
</comment>
<sequence length="209" mass="23328">MRVQYTEFACCWTLSVKRASFRKDMMFSALGYHVEKPNEPVHRLAHMTLSSAESLSIRTIKPFDKESPHYQNDAFVVPKISSKLHDVQVDPCARAHVTLLQLAAYPNFATLGPVEKLLGAEIFACLFSGHHVGGDTGYPITLETMLGWVLMGKVNIVTQLVSTTCTEASVLDLEEVRKQNYVSPTDAACEPAFMSTHRRDWQVCCVFAS</sequence>
<accession>A0ABQ9I994</accession>
<keyword evidence="2" id="KW-1185">Reference proteome</keyword>
<evidence type="ECO:0000313" key="1">
    <source>
        <dbReference type="EMBL" id="KAJ8893232.1"/>
    </source>
</evidence>
<protein>
    <recommendedName>
        <fullName evidence="3">Peptidase aspartic putative domain-containing protein</fullName>
    </recommendedName>
</protein>